<dbReference type="EMBL" id="ML769893">
    <property type="protein sequence ID" value="KAE9386291.1"/>
    <property type="molecule type" value="Genomic_DNA"/>
</dbReference>
<sequence length="325" mass="35545">MDFTEELKDPDDNIAQGTSDHIAGKVSTSSAADRTEGATSSAADHTEGATSSAAYLERLHKESSSEVHMDFEDPIDEVAYYYFGFRMPSTSTIEQQLIVFKDRVWVKVLAMLGSARLPRPPVRKNRSQPLMCSFFFDLLEAKSLEDAPHIYDLVSQDTSARPNVTASLGVEIISCPNDENFFIIQPLQETDVPFVIGLKRAGTVLEIIRRGWGATSHDIVKALVENGFAFNTLIVGPPAQQYSPSYRQKFAVLGDCPSTFAPGLTLLAGGVIAHLARDVIGVDTSSMALLKMPGKGFTATNLSAYGMEVITSHYGMTSLRRKRQN</sequence>
<reference evidence="2" key="1">
    <citation type="journal article" date="2019" name="Environ. Microbiol.">
        <title>Fungal ecological strategies reflected in gene transcription - a case study of two litter decomposers.</title>
        <authorList>
            <person name="Barbi F."/>
            <person name="Kohler A."/>
            <person name="Barry K."/>
            <person name="Baskaran P."/>
            <person name="Daum C."/>
            <person name="Fauchery L."/>
            <person name="Ihrmark K."/>
            <person name="Kuo A."/>
            <person name="LaButti K."/>
            <person name="Lipzen A."/>
            <person name="Morin E."/>
            <person name="Grigoriev I.V."/>
            <person name="Henrissat B."/>
            <person name="Lindahl B."/>
            <person name="Martin F."/>
        </authorList>
    </citation>
    <scope>NUCLEOTIDE SEQUENCE</scope>
    <source>
        <strain evidence="2">JB14</strain>
    </source>
</reference>
<proteinExistence type="predicted"/>
<evidence type="ECO:0000313" key="2">
    <source>
        <dbReference type="EMBL" id="KAE9386291.1"/>
    </source>
</evidence>
<evidence type="ECO:0000256" key="1">
    <source>
        <dbReference type="SAM" id="MobiDB-lite"/>
    </source>
</evidence>
<dbReference type="Proteomes" id="UP000799118">
    <property type="component" value="Unassembled WGS sequence"/>
</dbReference>
<organism evidence="2 3">
    <name type="scientific">Gymnopus androsaceus JB14</name>
    <dbReference type="NCBI Taxonomy" id="1447944"/>
    <lineage>
        <taxon>Eukaryota</taxon>
        <taxon>Fungi</taxon>
        <taxon>Dikarya</taxon>
        <taxon>Basidiomycota</taxon>
        <taxon>Agaricomycotina</taxon>
        <taxon>Agaricomycetes</taxon>
        <taxon>Agaricomycetidae</taxon>
        <taxon>Agaricales</taxon>
        <taxon>Marasmiineae</taxon>
        <taxon>Omphalotaceae</taxon>
        <taxon>Gymnopus</taxon>
    </lineage>
</organism>
<feature type="compositionally biased region" description="Polar residues" evidence="1">
    <location>
        <begin position="26"/>
        <end position="49"/>
    </location>
</feature>
<keyword evidence="3" id="KW-1185">Reference proteome</keyword>
<dbReference type="OrthoDB" id="3237250at2759"/>
<feature type="compositionally biased region" description="Basic and acidic residues" evidence="1">
    <location>
        <begin position="1"/>
        <end position="11"/>
    </location>
</feature>
<dbReference type="AlphaFoldDB" id="A0A6A4GKV9"/>
<evidence type="ECO:0000313" key="3">
    <source>
        <dbReference type="Proteomes" id="UP000799118"/>
    </source>
</evidence>
<accession>A0A6A4GKV9</accession>
<gene>
    <name evidence="2" type="ORF">BT96DRAFT_1006240</name>
</gene>
<name>A0A6A4GKV9_9AGAR</name>
<protein>
    <submittedName>
        <fullName evidence="2">Uncharacterized protein</fullName>
    </submittedName>
</protein>
<feature type="region of interest" description="Disordered" evidence="1">
    <location>
        <begin position="1"/>
        <end position="49"/>
    </location>
</feature>